<keyword evidence="8" id="KW-1185">Reference proteome</keyword>
<comment type="subcellular location">
    <subcellularLocation>
        <location evidence="1">Membrane</location>
        <topology evidence="1">Multi-pass membrane protein</topology>
    </subcellularLocation>
</comment>
<feature type="transmembrane region" description="Helical" evidence="6">
    <location>
        <begin position="12"/>
        <end position="38"/>
    </location>
</feature>
<dbReference type="Proteomes" id="UP001596328">
    <property type="component" value="Unassembled WGS sequence"/>
</dbReference>
<evidence type="ECO:0000256" key="6">
    <source>
        <dbReference type="SAM" id="Phobius"/>
    </source>
</evidence>
<sequence length="249" mass="26768">MNTVRERRFLLLLVAVFALWSLFLVAPYLQYVLAALLLGYVLEPLHRRLEPRLGPRISAAGLILATVFAVLLPVAVLVQVALSGAQSVFEAVEGFLADSEIVRILSDAGVNLPDLLDRLGGDGSLPIGDIVGLLGGLTDVLVGLTVLLFVIYYLLTNGDDLARWFRSVTPLSPAVQDELYTRVDRIVWAALVVNVVVAAVQGVLTGLGFWGVGLPNPVFWTVMTTLLALLPLIGASVVWAPAAVYLLFV</sequence>
<comment type="caution">
    <text evidence="7">The sequence shown here is derived from an EMBL/GenBank/DDBJ whole genome shotgun (WGS) entry which is preliminary data.</text>
</comment>
<dbReference type="Pfam" id="PF01594">
    <property type="entry name" value="AI-2E_transport"/>
    <property type="match status" value="1"/>
</dbReference>
<dbReference type="InterPro" id="IPR002549">
    <property type="entry name" value="AI-2E-like"/>
</dbReference>
<reference evidence="7 8" key="1">
    <citation type="journal article" date="2019" name="Int. J. Syst. Evol. Microbiol.">
        <title>The Global Catalogue of Microorganisms (GCM) 10K type strain sequencing project: providing services to taxonomists for standard genome sequencing and annotation.</title>
        <authorList>
            <consortium name="The Broad Institute Genomics Platform"/>
            <consortium name="The Broad Institute Genome Sequencing Center for Infectious Disease"/>
            <person name="Wu L."/>
            <person name="Ma J."/>
        </authorList>
    </citation>
    <scope>NUCLEOTIDE SEQUENCE [LARGE SCALE GENOMIC DNA]</scope>
    <source>
        <strain evidence="7 8">NBRC 111368</strain>
    </source>
</reference>
<feature type="transmembrane region" description="Helical" evidence="6">
    <location>
        <begin position="218"/>
        <end position="248"/>
    </location>
</feature>
<organism evidence="7 8">
    <name type="scientific">Halobium palmae</name>
    <dbReference type="NCBI Taxonomy" id="1776492"/>
    <lineage>
        <taxon>Archaea</taxon>
        <taxon>Methanobacteriati</taxon>
        <taxon>Methanobacteriota</taxon>
        <taxon>Stenosarchaea group</taxon>
        <taxon>Halobacteria</taxon>
        <taxon>Halobacteriales</taxon>
        <taxon>Haloferacaceae</taxon>
        <taxon>Halobium</taxon>
    </lineage>
</organism>
<protein>
    <submittedName>
        <fullName evidence="7">AI-2E family transporter</fullName>
    </submittedName>
</protein>
<keyword evidence="3 6" id="KW-0812">Transmembrane</keyword>
<keyword evidence="5 6" id="KW-0472">Membrane</keyword>
<evidence type="ECO:0000313" key="7">
    <source>
        <dbReference type="EMBL" id="MFC6725729.1"/>
    </source>
</evidence>
<evidence type="ECO:0000256" key="4">
    <source>
        <dbReference type="ARBA" id="ARBA00022989"/>
    </source>
</evidence>
<evidence type="ECO:0000256" key="1">
    <source>
        <dbReference type="ARBA" id="ARBA00004141"/>
    </source>
</evidence>
<name>A0ABD5S224_9EURY</name>
<feature type="transmembrane region" description="Helical" evidence="6">
    <location>
        <begin position="130"/>
        <end position="155"/>
    </location>
</feature>
<accession>A0ABD5S224</accession>
<evidence type="ECO:0000256" key="2">
    <source>
        <dbReference type="ARBA" id="ARBA00009773"/>
    </source>
</evidence>
<keyword evidence="4 6" id="KW-1133">Transmembrane helix</keyword>
<evidence type="ECO:0000256" key="5">
    <source>
        <dbReference type="ARBA" id="ARBA00023136"/>
    </source>
</evidence>
<gene>
    <name evidence="7" type="ORF">ACFQE1_15415</name>
</gene>
<dbReference type="EMBL" id="JBHSWU010000674">
    <property type="protein sequence ID" value="MFC6725729.1"/>
    <property type="molecule type" value="Genomic_DNA"/>
</dbReference>
<evidence type="ECO:0000256" key="3">
    <source>
        <dbReference type="ARBA" id="ARBA00022692"/>
    </source>
</evidence>
<comment type="similarity">
    <text evidence="2">Belongs to the autoinducer-2 exporter (AI-2E) (TC 2.A.86) family.</text>
</comment>
<feature type="non-terminal residue" evidence="7">
    <location>
        <position position="249"/>
    </location>
</feature>
<proteinExistence type="inferred from homology"/>
<dbReference type="AlphaFoldDB" id="A0ABD5S224"/>
<feature type="transmembrane region" description="Helical" evidence="6">
    <location>
        <begin position="59"/>
        <end position="82"/>
    </location>
</feature>
<dbReference type="PANTHER" id="PTHR21716:SF4">
    <property type="entry name" value="TRANSMEMBRANE PROTEIN 245"/>
    <property type="match status" value="1"/>
</dbReference>
<dbReference type="PANTHER" id="PTHR21716">
    <property type="entry name" value="TRANSMEMBRANE PROTEIN"/>
    <property type="match status" value="1"/>
</dbReference>
<evidence type="ECO:0000313" key="8">
    <source>
        <dbReference type="Proteomes" id="UP001596328"/>
    </source>
</evidence>
<dbReference type="GO" id="GO:0016020">
    <property type="term" value="C:membrane"/>
    <property type="evidence" value="ECO:0007669"/>
    <property type="project" value="UniProtKB-SubCell"/>
</dbReference>
<feature type="transmembrane region" description="Helical" evidence="6">
    <location>
        <begin position="186"/>
        <end position="212"/>
    </location>
</feature>